<dbReference type="STRING" id="658187.LDG_8705"/>
<gene>
    <name evidence="1" type="ORF">LDG_8705</name>
</gene>
<dbReference type="Proteomes" id="UP000002770">
    <property type="component" value="Unassembled WGS sequence"/>
</dbReference>
<dbReference type="InParanoid" id="G9ETR9"/>
<dbReference type="HOGENOM" id="CLU_823352_0_0_6"/>
<proteinExistence type="predicted"/>
<sequence>MLTAKLDLLKELLTLPAEQLNQKEDELRSLGNIPATNPLALSELNCQYFLQRFLEKIYRNTVHFEQILLEVLELRKRNLLSKDNEVIFGELIHKIEKRLRTINTITEQLDIANISISQTARELLHRPYPIILGIRCKNGLLIEGPSYECNEFLFEKELHFGTDIPYIITNSKDIENVREILSNLDIHDVEVIAYQEYFGHHKLPLIQEDAFKFVSRKLLDQKLTHYLEERAPTNFISKGLYKTLSLFGSVRGQKLKIARDARDLITPNGVVDNSIPTKSIERKCLLRCFSELKEHRTERRFLGYSLFTLQQGKLKEIADDCLQILETEKQEHKSPGY</sequence>
<organism evidence="1 2">
    <name type="scientific">Legionella drancourtii LLAP12</name>
    <dbReference type="NCBI Taxonomy" id="658187"/>
    <lineage>
        <taxon>Bacteria</taxon>
        <taxon>Pseudomonadati</taxon>
        <taxon>Pseudomonadota</taxon>
        <taxon>Gammaproteobacteria</taxon>
        <taxon>Legionellales</taxon>
        <taxon>Legionellaceae</taxon>
        <taxon>Legionella</taxon>
    </lineage>
</organism>
<name>G9ETR9_9GAMM</name>
<protein>
    <submittedName>
        <fullName evidence="1">Uncharacterized protein</fullName>
    </submittedName>
</protein>
<dbReference type="RefSeq" id="WP_006872573.1">
    <property type="nucleotide sequence ID" value="NZ_JH413848.1"/>
</dbReference>
<dbReference type="EMBL" id="JH413848">
    <property type="protein sequence ID" value="EHL29270.1"/>
    <property type="molecule type" value="Genomic_DNA"/>
</dbReference>
<dbReference type="AlphaFoldDB" id="G9ETR9"/>
<reference evidence="1 2" key="1">
    <citation type="journal article" date="2011" name="BMC Genomics">
        <title>Insight into cross-talk between intra-amoebal pathogens.</title>
        <authorList>
            <person name="Gimenez G."/>
            <person name="Bertelli C."/>
            <person name="Moliner C."/>
            <person name="Robert C."/>
            <person name="Raoult D."/>
            <person name="Fournier P.E."/>
            <person name="Greub G."/>
        </authorList>
    </citation>
    <scope>NUCLEOTIDE SEQUENCE [LARGE SCALE GENOMIC DNA]</scope>
    <source>
        <strain evidence="1 2">LLAP12</strain>
    </source>
</reference>
<evidence type="ECO:0000313" key="2">
    <source>
        <dbReference type="Proteomes" id="UP000002770"/>
    </source>
</evidence>
<evidence type="ECO:0000313" key="1">
    <source>
        <dbReference type="EMBL" id="EHL29270.1"/>
    </source>
</evidence>
<accession>G9ETR9</accession>
<keyword evidence="2" id="KW-1185">Reference proteome</keyword>